<comment type="caution">
    <text evidence="3">The sequence shown here is derived from an EMBL/GenBank/DDBJ whole genome shotgun (WGS) entry which is preliminary data.</text>
</comment>
<feature type="compositionally biased region" description="Gly residues" evidence="1">
    <location>
        <begin position="98"/>
        <end position="131"/>
    </location>
</feature>
<feature type="chain" id="PRO_5034915155" evidence="2">
    <location>
        <begin position="23"/>
        <end position="263"/>
    </location>
</feature>
<sequence>MTLKSLAIFSTFLAARLMAAQAQCTLMGNVTLFWGTTAESTTTATPLGWSTSATAPTDATGNGLLAVRSTISPTLWGAFVCTKSAPAAAVSRRANGGTTSGPPGGSGTGGGGNGGGTGTGGAGTGGNGGGTTPTTAQVNMLGAIADSNTNLCLTASAVLFSNITVSRQPCINSLSITPAQSQAWQWTVTEVNGTVVTSSLVSLAFMGTESASALPVTAETDYPPALAGSGVGAYVTFSEVARGLNPEFASTVPGLVINFADLA</sequence>
<organism evidence="3 4">
    <name type="scientific">Mycena sanguinolenta</name>
    <dbReference type="NCBI Taxonomy" id="230812"/>
    <lineage>
        <taxon>Eukaryota</taxon>
        <taxon>Fungi</taxon>
        <taxon>Dikarya</taxon>
        <taxon>Basidiomycota</taxon>
        <taxon>Agaricomycotina</taxon>
        <taxon>Agaricomycetes</taxon>
        <taxon>Agaricomycetidae</taxon>
        <taxon>Agaricales</taxon>
        <taxon>Marasmiineae</taxon>
        <taxon>Mycenaceae</taxon>
        <taxon>Mycena</taxon>
    </lineage>
</organism>
<dbReference type="AlphaFoldDB" id="A0A8H6ZDN1"/>
<evidence type="ECO:0000313" key="4">
    <source>
        <dbReference type="Proteomes" id="UP000623467"/>
    </source>
</evidence>
<feature type="signal peptide" evidence="2">
    <location>
        <begin position="1"/>
        <end position="22"/>
    </location>
</feature>
<keyword evidence="4" id="KW-1185">Reference proteome</keyword>
<proteinExistence type="predicted"/>
<accession>A0A8H6ZDN1</accession>
<name>A0A8H6ZDN1_9AGAR</name>
<dbReference type="EMBL" id="JACAZH010000001">
    <property type="protein sequence ID" value="KAF7377118.1"/>
    <property type="molecule type" value="Genomic_DNA"/>
</dbReference>
<keyword evidence="2" id="KW-0732">Signal</keyword>
<evidence type="ECO:0000256" key="2">
    <source>
        <dbReference type="SAM" id="SignalP"/>
    </source>
</evidence>
<dbReference type="OrthoDB" id="3013898at2759"/>
<protein>
    <submittedName>
        <fullName evidence="3">Uncharacterized protein</fullName>
    </submittedName>
</protein>
<gene>
    <name evidence="3" type="ORF">MSAN_00130800</name>
</gene>
<dbReference type="Proteomes" id="UP000623467">
    <property type="component" value="Unassembled WGS sequence"/>
</dbReference>
<evidence type="ECO:0000256" key="1">
    <source>
        <dbReference type="SAM" id="MobiDB-lite"/>
    </source>
</evidence>
<evidence type="ECO:0000313" key="3">
    <source>
        <dbReference type="EMBL" id="KAF7377118.1"/>
    </source>
</evidence>
<reference evidence="3" key="1">
    <citation type="submission" date="2020-05" db="EMBL/GenBank/DDBJ databases">
        <title>Mycena genomes resolve the evolution of fungal bioluminescence.</title>
        <authorList>
            <person name="Tsai I.J."/>
        </authorList>
    </citation>
    <scope>NUCLEOTIDE SEQUENCE</scope>
    <source>
        <strain evidence="3">160909Yilan</strain>
    </source>
</reference>
<feature type="region of interest" description="Disordered" evidence="1">
    <location>
        <begin position="92"/>
        <end position="133"/>
    </location>
</feature>